<name>C0C5W5_9FIRM</name>
<dbReference type="SUPFAM" id="SSF55060">
    <property type="entry name" value="GHMP Kinase, C-terminal domain"/>
    <property type="match status" value="1"/>
</dbReference>
<comment type="caution">
    <text evidence="12">The sequence shown here is derived from an EMBL/GenBank/DDBJ whole genome shotgun (WGS) entry which is preliminary data.</text>
</comment>
<evidence type="ECO:0000256" key="9">
    <source>
        <dbReference type="HAMAP-Rule" id="MF_00061"/>
    </source>
</evidence>
<keyword evidence="7 9" id="KW-0067">ATP-binding</keyword>
<dbReference type="Gene3D" id="3.30.70.890">
    <property type="entry name" value="GHMP kinase, C-terminal domain"/>
    <property type="match status" value="1"/>
</dbReference>
<evidence type="ECO:0000256" key="4">
    <source>
        <dbReference type="ARBA" id="ARBA00022679"/>
    </source>
</evidence>
<feature type="domain" description="GHMP kinase N-terminal" evidence="10">
    <location>
        <begin position="67"/>
        <end position="145"/>
    </location>
</feature>
<dbReference type="UniPathway" id="UPA00056">
    <property type="reaction ID" value="UER00094"/>
</dbReference>
<dbReference type="EC" id="2.7.1.148" evidence="2 9"/>
<comment type="function">
    <text evidence="9">Catalyzes the phosphorylation of the position 2 hydroxy group of 4-diphosphocytidyl-2C-methyl-D-erythritol.</text>
</comment>
<dbReference type="PANTHER" id="PTHR43527:SF2">
    <property type="entry name" value="4-DIPHOSPHOCYTIDYL-2-C-METHYL-D-ERYTHRITOL KINASE, CHLOROPLASTIC"/>
    <property type="match status" value="1"/>
</dbReference>
<dbReference type="RefSeq" id="WP_006444847.1">
    <property type="nucleotide sequence ID" value="NZ_CP036524.1"/>
</dbReference>
<comment type="catalytic activity">
    <reaction evidence="9">
        <text>4-CDP-2-C-methyl-D-erythritol + ATP = 4-CDP-2-C-methyl-D-erythritol 2-phosphate + ADP + H(+)</text>
        <dbReference type="Rhea" id="RHEA:18437"/>
        <dbReference type="ChEBI" id="CHEBI:15378"/>
        <dbReference type="ChEBI" id="CHEBI:30616"/>
        <dbReference type="ChEBI" id="CHEBI:57823"/>
        <dbReference type="ChEBI" id="CHEBI:57919"/>
        <dbReference type="ChEBI" id="CHEBI:456216"/>
        <dbReference type="EC" id="2.7.1.148"/>
    </reaction>
</comment>
<evidence type="ECO:0000313" key="12">
    <source>
        <dbReference type="EMBL" id="EEG72499.1"/>
    </source>
</evidence>
<dbReference type="InterPro" id="IPR036554">
    <property type="entry name" value="GHMP_kinase_C_sf"/>
</dbReference>
<proteinExistence type="inferred from homology"/>
<dbReference type="InterPro" id="IPR013750">
    <property type="entry name" value="GHMP_kinase_C_dom"/>
</dbReference>
<protein>
    <recommendedName>
        <fullName evidence="3 9">4-diphosphocytidyl-2-C-methyl-D-erythritol kinase</fullName>
        <shortName evidence="9">CMK</shortName>
        <ecNumber evidence="2 9">2.7.1.148</ecNumber>
    </recommendedName>
    <alternativeName>
        <fullName evidence="8 9">4-(cytidine-5'-diphospho)-2-C-methyl-D-erythritol kinase</fullName>
    </alternativeName>
</protein>
<dbReference type="Proteomes" id="UP000004893">
    <property type="component" value="Unassembled WGS sequence"/>
</dbReference>
<organism evidence="12 13">
    <name type="scientific">[Clostridium] hylemonae DSM 15053</name>
    <dbReference type="NCBI Taxonomy" id="553973"/>
    <lineage>
        <taxon>Bacteria</taxon>
        <taxon>Bacillati</taxon>
        <taxon>Bacillota</taxon>
        <taxon>Clostridia</taxon>
        <taxon>Lachnospirales</taxon>
        <taxon>Lachnospiraceae</taxon>
    </lineage>
</organism>
<dbReference type="NCBIfam" id="TIGR00154">
    <property type="entry name" value="ispE"/>
    <property type="match status" value="1"/>
</dbReference>
<evidence type="ECO:0000259" key="11">
    <source>
        <dbReference type="Pfam" id="PF08544"/>
    </source>
</evidence>
<dbReference type="InterPro" id="IPR006204">
    <property type="entry name" value="GHMP_kinase_N_dom"/>
</dbReference>
<keyword evidence="9" id="KW-0414">Isoprene biosynthesis</keyword>
<gene>
    <name evidence="9 12" type="primary">ispE</name>
    <name evidence="12" type="ORF">CLOHYLEM_07502</name>
</gene>
<accession>C0C5W5</accession>
<feature type="active site" evidence="9">
    <location>
        <position position="137"/>
    </location>
</feature>
<sequence length="291" mass="31986">MDKLELKALAKVNLGLDVLGRRSSGYHDVRMVMQTVYLYDQVIMEKKKKPGIEVETNLYFLPVNENNLAYKAAKLLMDEFKIKEGIKITLKKHIPVAAGMAGGSSNAAAVLYGMNRMFSLKLSEEELMERGVALGADVPYCIMRGTVLAEGIGEVLTPLAPMPKCHILIAKPPISVSTKFVYDELDSHEITKHPDIDGIIAGLNGQDLARIAGSLGNVLEEVTVREYPVIEQIKNTMKEQGALNAIMSGSGPTVFGIFEEKSRAREAGRKIKETGATKQVYVTNVHNARRK</sequence>
<feature type="binding site" evidence="9">
    <location>
        <begin position="95"/>
        <end position="105"/>
    </location>
    <ligand>
        <name>ATP</name>
        <dbReference type="ChEBI" id="CHEBI:30616"/>
    </ligand>
</feature>
<evidence type="ECO:0000313" key="13">
    <source>
        <dbReference type="Proteomes" id="UP000004893"/>
    </source>
</evidence>
<keyword evidence="6 9" id="KW-0418">Kinase</keyword>
<dbReference type="EMBL" id="ABYI02000041">
    <property type="protein sequence ID" value="EEG72499.1"/>
    <property type="molecule type" value="Genomic_DNA"/>
</dbReference>
<evidence type="ECO:0000256" key="3">
    <source>
        <dbReference type="ARBA" id="ARBA00017473"/>
    </source>
</evidence>
<dbReference type="InterPro" id="IPR020568">
    <property type="entry name" value="Ribosomal_Su5_D2-typ_SF"/>
</dbReference>
<keyword evidence="5 9" id="KW-0547">Nucleotide-binding</keyword>
<evidence type="ECO:0000256" key="2">
    <source>
        <dbReference type="ARBA" id="ARBA00012052"/>
    </source>
</evidence>
<dbReference type="GO" id="GO:0050515">
    <property type="term" value="F:4-(cytidine 5'-diphospho)-2-C-methyl-D-erythritol kinase activity"/>
    <property type="evidence" value="ECO:0007669"/>
    <property type="project" value="UniProtKB-UniRule"/>
</dbReference>
<dbReference type="OrthoDB" id="9809438at2"/>
<dbReference type="InterPro" id="IPR014721">
    <property type="entry name" value="Ribsml_uS5_D2-typ_fold_subgr"/>
</dbReference>
<dbReference type="eggNOG" id="COG1947">
    <property type="taxonomic scope" value="Bacteria"/>
</dbReference>
<dbReference type="Pfam" id="PF00288">
    <property type="entry name" value="GHMP_kinases_N"/>
    <property type="match status" value="1"/>
</dbReference>
<comment type="pathway">
    <text evidence="9">Isoprenoid biosynthesis; isopentenyl diphosphate biosynthesis via DXP pathway; isopentenyl diphosphate from 1-deoxy-D-xylulose 5-phosphate: step 3/6.</text>
</comment>
<dbReference type="GO" id="GO:0005524">
    <property type="term" value="F:ATP binding"/>
    <property type="evidence" value="ECO:0007669"/>
    <property type="project" value="UniProtKB-UniRule"/>
</dbReference>
<dbReference type="InterPro" id="IPR004424">
    <property type="entry name" value="IspE"/>
</dbReference>
<dbReference type="STRING" id="553973.CLOHYLEM_07502"/>
<evidence type="ECO:0000256" key="8">
    <source>
        <dbReference type="ARBA" id="ARBA00032554"/>
    </source>
</evidence>
<dbReference type="PANTHER" id="PTHR43527">
    <property type="entry name" value="4-DIPHOSPHOCYTIDYL-2-C-METHYL-D-ERYTHRITOL KINASE, CHLOROPLASTIC"/>
    <property type="match status" value="1"/>
</dbReference>
<dbReference type="GO" id="GO:0016114">
    <property type="term" value="P:terpenoid biosynthetic process"/>
    <property type="evidence" value="ECO:0007669"/>
    <property type="project" value="UniProtKB-UniRule"/>
</dbReference>
<dbReference type="SUPFAM" id="SSF54211">
    <property type="entry name" value="Ribosomal protein S5 domain 2-like"/>
    <property type="match status" value="1"/>
</dbReference>
<evidence type="ECO:0000256" key="1">
    <source>
        <dbReference type="ARBA" id="ARBA00009684"/>
    </source>
</evidence>
<reference evidence="12" key="1">
    <citation type="submission" date="2009-02" db="EMBL/GenBank/DDBJ databases">
        <authorList>
            <person name="Fulton L."/>
            <person name="Clifton S."/>
            <person name="Fulton B."/>
            <person name="Xu J."/>
            <person name="Minx P."/>
            <person name="Pepin K.H."/>
            <person name="Johnson M."/>
            <person name="Bhonagiri V."/>
            <person name="Nash W.E."/>
            <person name="Mardis E.R."/>
            <person name="Wilson R.K."/>
        </authorList>
    </citation>
    <scope>NUCLEOTIDE SEQUENCE [LARGE SCALE GENOMIC DNA]</scope>
    <source>
        <strain evidence="12">DSM 15053</strain>
    </source>
</reference>
<dbReference type="NCBIfam" id="NF011202">
    <property type="entry name" value="PRK14608.1"/>
    <property type="match status" value="1"/>
</dbReference>
<dbReference type="Pfam" id="PF08544">
    <property type="entry name" value="GHMP_kinases_C"/>
    <property type="match status" value="1"/>
</dbReference>
<comment type="similarity">
    <text evidence="1 9">Belongs to the GHMP kinase family. IspE subfamily.</text>
</comment>
<feature type="active site" evidence="9">
    <location>
        <position position="11"/>
    </location>
</feature>
<dbReference type="PRINTS" id="PR00958">
    <property type="entry name" value="HOMSERKINASE"/>
</dbReference>
<keyword evidence="4 9" id="KW-0808">Transferase</keyword>
<dbReference type="HOGENOM" id="CLU_053057_1_1_9"/>
<reference evidence="12" key="2">
    <citation type="submission" date="2013-06" db="EMBL/GenBank/DDBJ databases">
        <title>Draft genome sequence of Clostridium hylemonae (DSM 15053).</title>
        <authorList>
            <person name="Sudarsanam P."/>
            <person name="Ley R."/>
            <person name="Guruge J."/>
            <person name="Turnbaugh P.J."/>
            <person name="Mahowald M."/>
            <person name="Liep D."/>
            <person name="Gordon J."/>
        </authorList>
    </citation>
    <scope>NUCLEOTIDE SEQUENCE</scope>
    <source>
        <strain evidence="12">DSM 15053</strain>
    </source>
</reference>
<evidence type="ECO:0000256" key="6">
    <source>
        <dbReference type="ARBA" id="ARBA00022777"/>
    </source>
</evidence>
<feature type="domain" description="GHMP kinase C-terminal" evidence="11">
    <location>
        <begin position="207"/>
        <end position="275"/>
    </location>
</feature>
<dbReference type="PIRSF" id="PIRSF010376">
    <property type="entry name" value="IspE"/>
    <property type="match status" value="1"/>
</dbReference>
<evidence type="ECO:0000256" key="7">
    <source>
        <dbReference type="ARBA" id="ARBA00022840"/>
    </source>
</evidence>
<keyword evidence="13" id="KW-1185">Reference proteome</keyword>
<dbReference type="AlphaFoldDB" id="C0C5W5"/>
<evidence type="ECO:0000259" key="10">
    <source>
        <dbReference type="Pfam" id="PF00288"/>
    </source>
</evidence>
<dbReference type="Gene3D" id="3.30.230.10">
    <property type="match status" value="1"/>
</dbReference>
<dbReference type="GO" id="GO:0019288">
    <property type="term" value="P:isopentenyl diphosphate biosynthetic process, methylerythritol 4-phosphate pathway"/>
    <property type="evidence" value="ECO:0007669"/>
    <property type="project" value="UniProtKB-UniRule"/>
</dbReference>
<evidence type="ECO:0000256" key="5">
    <source>
        <dbReference type="ARBA" id="ARBA00022741"/>
    </source>
</evidence>
<dbReference type="HAMAP" id="MF_00061">
    <property type="entry name" value="IspE"/>
    <property type="match status" value="1"/>
</dbReference>